<keyword evidence="2" id="KW-0808">Transferase</keyword>
<reference evidence="2 3" key="1">
    <citation type="submission" date="2019-02" db="EMBL/GenBank/DDBJ databases">
        <title>Genome analysis provides insights into bioremediation potentialities and Haloocin production by Natrinema altunense strain 4.1R isolated from Chott Douz in Tunisian desert.</title>
        <authorList>
            <person name="Najjari A."/>
            <person name="Youssef N."/>
            <person name="Ben Dhia O."/>
            <person name="Ferjani R."/>
            <person name="El Hidri D."/>
            <person name="Ouzari H.I."/>
            <person name="Cherif A."/>
        </authorList>
    </citation>
    <scope>NUCLEOTIDE SEQUENCE [LARGE SCALE GENOMIC DNA]</scope>
    <source>
        <strain evidence="2 3">4.1R</strain>
    </source>
</reference>
<dbReference type="AlphaFoldDB" id="A0A482XUQ6"/>
<dbReference type="Pfam" id="PF00534">
    <property type="entry name" value="Glycos_transf_1"/>
    <property type="match status" value="1"/>
</dbReference>
<protein>
    <submittedName>
        <fullName evidence="2">Glycosyltransferase</fullName>
    </submittedName>
</protein>
<dbReference type="Proteomes" id="UP000292704">
    <property type="component" value="Unassembled WGS sequence"/>
</dbReference>
<dbReference type="PANTHER" id="PTHR12526:SF634">
    <property type="entry name" value="BLL3361 PROTEIN"/>
    <property type="match status" value="1"/>
</dbReference>
<dbReference type="PANTHER" id="PTHR12526">
    <property type="entry name" value="GLYCOSYLTRANSFERASE"/>
    <property type="match status" value="1"/>
</dbReference>
<evidence type="ECO:0000313" key="3">
    <source>
        <dbReference type="Proteomes" id="UP000292704"/>
    </source>
</evidence>
<comment type="caution">
    <text evidence="2">The sequence shown here is derived from an EMBL/GenBank/DDBJ whole genome shotgun (WGS) entry which is preliminary data.</text>
</comment>
<evidence type="ECO:0000259" key="1">
    <source>
        <dbReference type="Pfam" id="PF00534"/>
    </source>
</evidence>
<evidence type="ECO:0000313" key="2">
    <source>
        <dbReference type="EMBL" id="RZH67018.1"/>
    </source>
</evidence>
<gene>
    <name evidence="2" type="ORF">ELS17_14695</name>
</gene>
<dbReference type="Gene3D" id="3.40.50.2000">
    <property type="entry name" value="Glycogen Phosphorylase B"/>
    <property type="match status" value="2"/>
</dbReference>
<dbReference type="EMBL" id="SHMR01000007">
    <property type="protein sequence ID" value="RZH67018.1"/>
    <property type="molecule type" value="Genomic_DNA"/>
</dbReference>
<organism evidence="2 3">
    <name type="scientific">Natrinema altunense</name>
    <dbReference type="NCBI Taxonomy" id="222984"/>
    <lineage>
        <taxon>Archaea</taxon>
        <taxon>Methanobacteriati</taxon>
        <taxon>Methanobacteriota</taxon>
        <taxon>Stenosarchaea group</taxon>
        <taxon>Halobacteria</taxon>
        <taxon>Halobacteriales</taxon>
        <taxon>Natrialbaceae</taxon>
        <taxon>Natrinema</taxon>
    </lineage>
</organism>
<accession>A0A482XUQ6</accession>
<feature type="domain" description="Glycosyl transferase family 1" evidence="1">
    <location>
        <begin position="169"/>
        <end position="330"/>
    </location>
</feature>
<dbReference type="GO" id="GO:0016757">
    <property type="term" value="F:glycosyltransferase activity"/>
    <property type="evidence" value="ECO:0007669"/>
    <property type="project" value="InterPro"/>
</dbReference>
<name>A0A482XUQ6_9EURY</name>
<dbReference type="SUPFAM" id="SSF53756">
    <property type="entry name" value="UDP-Glycosyltransferase/glycogen phosphorylase"/>
    <property type="match status" value="1"/>
</dbReference>
<dbReference type="InterPro" id="IPR001296">
    <property type="entry name" value="Glyco_trans_1"/>
</dbReference>
<sequence length="350" mass="40056">MNVMMVPPKNESNRYLSSLTRELESNNVEVIDYTWNSYLPILGPIRSIDNPDVIHIHWLDALIIGPTVPRTVFKGFRLVFELLIVRLLGIQVVWTVHNLTAHDSAYPQWEVFWRSIASRYFFSNLIVHCKVAKELVREKYHLGPSTQISVIPHGNYISEYNNIPDEMSARKELGIEPDARVFMFFGQIKPYKQVPYLIESFKNIDYENTTLIIAGNPSSKSLQSQIDRQSENHDDIRTRLEFIPEEDVAKYFTVADIVVLPYRNILTSGSAILAMSFARPTIVPQIGCLPELINNNVNGFLYDPDDPNSLEQTMSSALEADLAEIGKNGYETVEKLKWSEIANKTIRAYE</sequence>
<proteinExistence type="predicted"/>